<comment type="caution">
    <text evidence="1">The sequence shown here is derived from an EMBL/GenBank/DDBJ whole genome shotgun (WGS) entry which is preliminary data.</text>
</comment>
<keyword evidence="2" id="KW-1185">Reference proteome</keyword>
<dbReference type="Pfam" id="PF15785">
    <property type="entry name" value="SMG1"/>
    <property type="match status" value="1"/>
</dbReference>
<evidence type="ECO:0000313" key="1">
    <source>
        <dbReference type="EMBL" id="GLD75195.1"/>
    </source>
</evidence>
<dbReference type="GO" id="GO:0004674">
    <property type="term" value="F:protein serine/threonine kinase activity"/>
    <property type="evidence" value="ECO:0007669"/>
    <property type="project" value="InterPro"/>
</dbReference>
<sequence length="435" mass="47907">MIRSLAAHSLNPEQDVGAWAGAGGDGDSHHSNQHRLTLLLQYLENLEKLMYNAYEGCANALTALRIGIRTFFYTNRQTCQDWLTRIRLALMRVGLLSGQPAVTIRHGFDLLTEIKNSSTQGPELEVPLMLLVEALCELRCPEAIQGLAAWSLFTTGRSLGWLSTVALQAEGRFEKAALEYQDQLSAVTGMDCSIRSSECCLLKLSSNTSSPKHTSNGDSRKTVLLKSSECSPEVINFLANKACQCYVALCDWASVKEWQAAVHVLKQNSTSPVSINLRTDFNYIQALSRFEDGDLAECGAQLELLPGEDYSSLSSSKDKLDLKRLLPSMSPDPTELQRAIEVQLLRSAVSAMTKAGQQQEQRTTANPDTLVRCLKQTGRICLGSLRLSLTPSECSYIATCRLLHCHLEPSWIGLYDSLSGEAPQLPISNRTSSHH</sequence>
<gene>
    <name evidence="1" type="ORF">AKAME5_002652800</name>
</gene>
<dbReference type="EMBL" id="BRZM01002771">
    <property type="protein sequence ID" value="GLD75195.1"/>
    <property type="molecule type" value="Genomic_DNA"/>
</dbReference>
<dbReference type="AlphaFoldDB" id="A0AAD3RP65"/>
<proteinExistence type="predicted"/>
<name>A0AAD3RP65_LATJO</name>
<accession>A0AAD3RP65</accession>
<organism evidence="1 2">
    <name type="scientific">Lates japonicus</name>
    <name type="common">Japanese lates</name>
    <dbReference type="NCBI Taxonomy" id="270547"/>
    <lineage>
        <taxon>Eukaryota</taxon>
        <taxon>Metazoa</taxon>
        <taxon>Chordata</taxon>
        <taxon>Craniata</taxon>
        <taxon>Vertebrata</taxon>
        <taxon>Euteleostomi</taxon>
        <taxon>Actinopterygii</taxon>
        <taxon>Neopterygii</taxon>
        <taxon>Teleostei</taxon>
        <taxon>Neoteleostei</taxon>
        <taxon>Acanthomorphata</taxon>
        <taxon>Carangaria</taxon>
        <taxon>Carangaria incertae sedis</taxon>
        <taxon>Centropomidae</taxon>
        <taxon>Lates</taxon>
    </lineage>
</organism>
<keyword evidence="1" id="KW-0418">Kinase</keyword>
<evidence type="ECO:0000313" key="2">
    <source>
        <dbReference type="Proteomes" id="UP001279410"/>
    </source>
</evidence>
<reference evidence="1" key="1">
    <citation type="submission" date="2022-08" db="EMBL/GenBank/DDBJ databases">
        <title>Genome sequencing of akame (Lates japonicus).</title>
        <authorList>
            <person name="Hashiguchi Y."/>
            <person name="Takahashi H."/>
        </authorList>
    </citation>
    <scope>NUCLEOTIDE SEQUENCE</scope>
    <source>
        <strain evidence="1">Kochi</strain>
    </source>
</reference>
<protein>
    <submittedName>
        <fullName evidence="1">Serine/threonine-protein kinase SMG1</fullName>
    </submittedName>
</protein>
<dbReference type="Proteomes" id="UP001279410">
    <property type="component" value="Unassembled WGS sequence"/>
</dbReference>
<keyword evidence="1" id="KW-0808">Transferase</keyword>
<dbReference type="GO" id="GO:0000184">
    <property type="term" value="P:nuclear-transcribed mRNA catabolic process, nonsense-mediated decay"/>
    <property type="evidence" value="ECO:0007669"/>
    <property type="project" value="InterPro"/>
</dbReference>
<dbReference type="InterPro" id="IPR031559">
    <property type="entry name" value="SMG1"/>
</dbReference>